<name>A0ABV8UB21_9PROT</name>
<feature type="transmembrane region" description="Helical" evidence="1">
    <location>
        <begin position="53"/>
        <end position="73"/>
    </location>
</feature>
<feature type="transmembrane region" description="Helical" evidence="1">
    <location>
        <begin position="124"/>
        <end position="144"/>
    </location>
</feature>
<evidence type="ECO:0000313" key="2">
    <source>
        <dbReference type="EMBL" id="MFC4348117.1"/>
    </source>
</evidence>
<protein>
    <recommendedName>
        <fullName evidence="4">DUF2178 domain-containing protein</fullName>
    </recommendedName>
</protein>
<organism evidence="2 3">
    <name type="scientific">Kordiimonas lipolytica</name>
    <dbReference type="NCBI Taxonomy" id="1662421"/>
    <lineage>
        <taxon>Bacteria</taxon>
        <taxon>Pseudomonadati</taxon>
        <taxon>Pseudomonadota</taxon>
        <taxon>Alphaproteobacteria</taxon>
        <taxon>Kordiimonadales</taxon>
        <taxon>Kordiimonadaceae</taxon>
        <taxon>Kordiimonas</taxon>
    </lineage>
</organism>
<keyword evidence="3" id="KW-1185">Reference proteome</keyword>
<evidence type="ECO:0000313" key="3">
    <source>
        <dbReference type="Proteomes" id="UP001595776"/>
    </source>
</evidence>
<evidence type="ECO:0000256" key="1">
    <source>
        <dbReference type="SAM" id="Phobius"/>
    </source>
</evidence>
<comment type="caution">
    <text evidence="2">The sequence shown here is derived from an EMBL/GenBank/DDBJ whole genome shotgun (WGS) entry which is preliminary data.</text>
</comment>
<gene>
    <name evidence="2" type="ORF">ACFO5Q_09700</name>
</gene>
<keyword evidence="1" id="KW-0812">Transmembrane</keyword>
<proteinExistence type="predicted"/>
<dbReference type="RefSeq" id="WP_068149934.1">
    <property type="nucleotide sequence ID" value="NZ_JBHSCR010000006.1"/>
</dbReference>
<dbReference type="Proteomes" id="UP001595776">
    <property type="component" value="Unassembled WGS sequence"/>
</dbReference>
<evidence type="ECO:0008006" key="4">
    <source>
        <dbReference type="Google" id="ProtNLM"/>
    </source>
</evidence>
<keyword evidence="1" id="KW-0472">Membrane</keyword>
<feature type="transmembrane region" description="Helical" evidence="1">
    <location>
        <begin position="94"/>
        <end position="112"/>
    </location>
</feature>
<accession>A0ABV8UB21</accession>
<dbReference type="EMBL" id="JBHSCR010000006">
    <property type="protein sequence ID" value="MFC4348117.1"/>
    <property type="molecule type" value="Genomic_DNA"/>
</dbReference>
<sequence length="159" mass="17425">MTATPSAAQTIEKFMQRTAVGTFLLAVSYSIGTAEHLVASDLAETLDLIQKPLGILVILIVAPAVWSLMRIGAFRHRPGCQEPESFVKDMLTRASTLAFSVTFVTLLALQVLSGKIFTDQPAAFFIQIALMVSLYVFSISFFILSRDTEEDDEYGEDAP</sequence>
<keyword evidence="1" id="KW-1133">Transmembrane helix</keyword>
<reference evidence="3" key="1">
    <citation type="journal article" date="2019" name="Int. J. Syst. Evol. Microbiol.">
        <title>The Global Catalogue of Microorganisms (GCM) 10K type strain sequencing project: providing services to taxonomists for standard genome sequencing and annotation.</title>
        <authorList>
            <consortium name="The Broad Institute Genomics Platform"/>
            <consortium name="The Broad Institute Genome Sequencing Center for Infectious Disease"/>
            <person name="Wu L."/>
            <person name="Ma J."/>
        </authorList>
    </citation>
    <scope>NUCLEOTIDE SEQUENCE [LARGE SCALE GENOMIC DNA]</scope>
    <source>
        <strain evidence="3">CGMCC 1.15304</strain>
    </source>
</reference>